<comment type="caution">
    <text evidence="3">The sequence shown here is derived from an EMBL/GenBank/DDBJ whole genome shotgun (WGS) entry which is preliminary data.</text>
</comment>
<dbReference type="PANTHER" id="PTHR19328">
    <property type="entry name" value="HEDGEHOG-INTERACTING PROTEIN"/>
    <property type="match status" value="1"/>
</dbReference>
<dbReference type="Proteomes" id="UP000189739">
    <property type="component" value="Unassembled WGS sequence"/>
</dbReference>
<accession>A0A1S9PMU1</accession>
<dbReference type="EMBL" id="MBTF01000001">
    <property type="protein sequence ID" value="OOQ62273.1"/>
    <property type="molecule type" value="Genomic_DNA"/>
</dbReference>
<dbReference type="RefSeq" id="WP_078346465.1">
    <property type="nucleotide sequence ID" value="NZ_MBTF01000001.1"/>
</dbReference>
<feature type="chain" id="PRO_5012210668" evidence="1">
    <location>
        <begin position="24"/>
        <end position="400"/>
    </location>
</feature>
<protein>
    <submittedName>
        <fullName evidence="3">Glucose dehydrogenase</fullName>
    </submittedName>
</protein>
<organism evidence="3 4">
    <name type="scientific">Mucilaginibacter pedocola</name>
    <dbReference type="NCBI Taxonomy" id="1792845"/>
    <lineage>
        <taxon>Bacteria</taxon>
        <taxon>Pseudomonadati</taxon>
        <taxon>Bacteroidota</taxon>
        <taxon>Sphingobacteriia</taxon>
        <taxon>Sphingobacteriales</taxon>
        <taxon>Sphingobacteriaceae</taxon>
        <taxon>Mucilaginibacter</taxon>
    </lineage>
</organism>
<dbReference type="Gene3D" id="2.120.10.30">
    <property type="entry name" value="TolB, C-terminal domain"/>
    <property type="match status" value="1"/>
</dbReference>
<sequence length="400" mass="43041">MKKVLMALAAGLCTMAAPLIADAQQGAPVETKKANSDYKPAFAGQTRIASVTTKAAYEGKVLTSDLHSPWGIAVMPDGRLLITEKSGKIRIVTTGGQIGEAISGVPAVNPAGQGGLLGICVDNNFKTNRMVYWAFSNRVDNANCTAVAKGKLSADEKSLENVSIIYRALPAYDGTLHYGGRVIMAKDGLLFLSTGERSDLVTRPQAQDINSALGKVIRITTDGKPAPGNPFAGKANAKAEIYSYGHRNVQGLAIHPVTGELWETEFGPRGGDEVNRVLPGKNYGWPTITYGIEYSGKQVGDAIQQKAGLEQPVYYYDPVISPSGITFYHGGAMTEWNNNLFISSLSGMHVCRLVITNNKVVGEERLLAGENQRFRDIKQGKDGALYTVTDQGRLYRIAKK</sequence>
<evidence type="ECO:0000256" key="1">
    <source>
        <dbReference type="SAM" id="SignalP"/>
    </source>
</evidence>
<proteinExistence type="predicted"/>
<gene>
    <name evidence="3" type="ORF">BC343_01050</name>
</gene>
<dbReference type="Pfam" id="PF07995">
    <property type="entry name" value="GSDH"/>
    <property type="match status" value="1"/>
</dbReference>
<evidence type="ECO:0000259" key="2">
    <source>
        <dbReference type="Pfam" id="PF07995"/>
    </source>
</evidence>
<dbReference type="PANTHER" id="PTHR19328:SF75">
    <property type="entry name" value="ALDOSE SUGAR DEHYDROGENASE YLII"/>
    <property type="match status" value="1"/>
</dbReference>
<dbReference type="AlphaFoldDB" id="A0A1S9PMU1"/>
<keyword evidence="1" id="KW-0732">Signal</keyword>
<dbReference type="InterPro" id="IPR012938">
    <property type="entry name" value="Glc/Sorbosone_DH"/>
</dbReference>
<feature type="signal peptide" evidence="1">
    <location>
        <begin position="1"/>
        <end position="23"/>
    </location>
</feature>
<dbReference type="STRING" id="1792845.BC343_01050"/>
<evidence type="ECO:0000313" key="4">
    <source>
        <dbReference type="Proteomes" id="UP000189739"/>
    </source>
</evidence>
<reference evidence="3 4" key="1">
    <citation type="submission" date="2016-07" db="EMBL/GenBank/DDBJ databases">
        <title>Genomic analysis of zinc-resistant bacterium Mucilaginibacter pedocola TBZ30.</title>
        <authorList>
            <person name="Huang J."/>
            <person name="Tang J."/>
        </authorList>
    </citation>
    <scope>NUCLEOTIDE SEQUENCE [LARGE SCALE GENOMIC DNA]</scope>
    <source>
        <strain evidence="3 4">TBZ30</strain>
    </source>
</reference>
<name>A0A1S9PMU1_9SPHI</name>
<dbReference type="InterPro" id="IPR011042">
    <property type="entry name" value="6-blade_b-propeller_TolB-like"/>
</dbReference>
<keyword evidence="4" id="KW-1185">Reference proteome</keyword>
<dbReference type="SUPFAM" id="SSF50952">
    <property type="entry name" value="Soluble quinoprotein glucose dehydrogenase"/>
    <property type="match status" value="1"/>
</dbReference>
<evidence type="ECO:0000313" key="3">
    <source>
        <dbReference type="EMBL" id="OOQ62273.1"/>
    </source>
</evidence>
<dbReference type="OrthoDB" id="9770043at2"/>
<dbReference type="InterPro" id="IPR011041">
    <property type="entry name" value="Quinoprot_gluc/sorb_DH_b-prop"/>
</dbReference>
<feature type="domain" description="Glucose/Sorbosone dehydrogenase" evidence="2">
    <location>
        <begin position="66"/>
        <end position="396"/>
    </location>
</feature>